<keyword evidence="2" id="KW-1185">Reference proteome</keyword>
<dbReference type="InterPro" id="IPR036852">
    <property type="entry name" value="Peptidase_S8/S53_dom_sf"/>
</dbReference>
<reference evidence="2" key="1">
    <citation type="journal article" date="2023" name="Mol. Phylogenet. Evol.">
        <title>Genome-scale phylogeny and comparative genomics of the fungal order Sordariales.</title>
        <authorList>
            <person name="Hensen N."/>
            <person name="Bonometti L."/>
            <person name="Westerberg I."/>
            <person name="Brannstrom I.O."/>
            <person name="Guillou S."/>
            <person name="Cros-Aarteil S."/>
            <person name="Calhoun S."/>
            <person name="Haridas S."/>
            <person name="Kuo A."/>
            <person name="Mondo S."/>
            <person name="Pangilinan J."/>
            <person name="Riley R."/>
            <person name="LaButti K."/>
            <person name="Andreopoulos B."/>
            <person name="Lipzen A."/>
            <person name="Chen C."/>
            <person name="Yan M."/>
            <person name="Daum C."/>
            <person name="Ng V."/>
            <person name="Clum A."/>
            <person name="Steindorff A."/>
            <person name="Ohm R.A."/>
            <person name="Martin F."/>
            <person name="Silar P."/>
            <person name="Natvig D.O."/>
            <person name="Lalanne C."/>
            <person name="Gautier V."/>
            <person name="Ament-Velasquez S.L."/>
            <person name="Kruys A."/>
            <person name="Hutchinson M.I."/>
            <person name="Powell A.J."/>
            <person name="Barry K."/>
            <person name="Miller A.N."/>
            <person name="Grigoriev I.V."/>
            <person name="Debuchy R."/>
            <person name="Gladieux P."/>
            <person name="Hiltunen Thoren M."/>
            <person name="Johannesson H."/>
        </authorList>
    </citation>
    <scope>NUCLEOTIDE SEQUENCE [LARGE SCALE GENOMIC DNA]</scope>
    <source>
        <strain evidence="2">CBS 284.82</strain>
    </source>
</reference>
<comment type="caution">
    <text evidence="1">The sequence shown here is derived from an EMBL/GenBank/DDBJ whole genome shotgun (WGS) entry which is preliminary data.</text>
</comment>
<sequence>MTGRWRGIAPRSRGAVWTRAIGNDLGLTQTSFEAALSRAREAEYMLGAIATSGSGGQFTGRFDFVQLYKRNDGRFVPTFPASCPYVTAVGATDNVAPPVAGATFSSGGFSEDKRALREVFKKYDIQGF</sequence>
<dbReference type="EMBL" id="MU854787">
    <property type="protein sequence ID" value="KAK4031489.1"/>
    <property type="molecule type" value="Genomic_DNA"/>
</dbReference>
<dbReference type="AlphaFoldDB" id="A0AAN6P4A1"/>
<gene>
    <name evidence="1" type="ORF">C8A01DRAFT_42060</name>
</gene>
<organism evidence="1 2">
    <name type="scientific">Parachaetomium inaequale</name>
    <dbReference type="NCBI Taxonomy" id="2588326"/>
    <lineage>
        <taxon>Eukaryota</taxon>
        <taxon>Fungi</taxon>
        <taxon>Dikarya</taxon>
        <taxon>Ascomycota</taxon>
        <taxon>Pezizomycotina</taxon>
        <taxon>Sordariomycetes</taxon>
        <taxon>Sordariomycetidae</taxon>
        <taxon>Sordariales</taxon>
        <taxon>Chaetomiaceae</taxon>
        <taxon>Parachaetomium</taxon>
    </lineage>
</organism>
<proteinExistence type="predicted"/>
<dbReference type="SUPFAM" id="SSF52743">
    <property type="entry name" value="Subtilisin-like"/>
    <property type="match status" value="1"/>
</dbReference>
<name>A0AAN6P4A1_9PEZI</name>
<dbReference type="Proteomes" id="UP001303115">
    <property type="component" value="Unassembled WGS sequence"/>
</dbReference>
<protein>
    <submittedName>
        <fullName evidence="1">Uncharacterized protein</fullName>
    </submittedName>
</protein>
<evidence type="ECO:0000313" key="2">
    <source>
        <dbReference type="Proteomes" id="UP001303115"/>
    </source>
</evidence>
<accession>A0AAN6P4A1</accession>
<dbReference type="Gene3D" id="3.40.50.200">
    <property type="entry name" value="Peptidase S8/S53 domain"/>
    <property type="match status" value="1"/>
</dbReference>
<dbReference type="GO" id="GO:0006508">
    <property type="term" value="P:proteolysis"/>
    <property type="evidence" value="ECO:0007669"/>
    <property type="project" value="InterPro"/>
</dbReference>
<dbReference type="GO" id="GO:0004252">
    <property type="term" value="F:serine-type endopeptidase activity"/>
    <property type="evidence" value="ECO:0007669"/>
    <property type="project" value="InterPro"/>
</dbReference>
<evidence type="ECO:0000313" key="1">
    <source>
        <dbReference type="EMBL" id="KAK4031489.1"/>
    </source>
</evidence>